<feature type="region of interest" description="Disordered" evidence="1">
    <location>
        <begin position="175"/>
        <end position="210"/>
    </location>
</feature>
<dbReference type="InParanoid" id="A0A4V1M3X5"/>
<accession>A0A4V1M3X5</accession>
<dbReference type="Proteomes" id="UP000289152">
    <property type="component" value="Unassembled WGS sequence"/>
</dbReference>
<feature type="compositionally biased region" description="Basic and acidic residues" evidence="1">
    <location>
        <begin position="128"/>
        <end position="140"/>
    </location>
</feature>
<evidence type="ECO:0000256" key="1">
    <source>
        <dbReference type="SAM" id="MobiDB-lite"/>
    </source>
</evidence>
<sequence>MDKFGPYGSGPYRVYTSQLTGSTPDRTQRYHRTGAISVTGDRNEEQESDKETQAGKDLPPSSNERKGKKKSFKSHQKTLQTQQESGPYDEVEDDGESSLGDVGYIYGADLSESERRLRDSMEVDTEDGMSKTEGKKKNDTNAKVMMANSSWEANYSGVESKGEREITLTGKYVRFSEPSNTQPNDLQAQYLVDESHGRNDDEDVEMTDDG</sequence>
<feature type="compositionally biased region" description="Acidic residues" evidence="1">
    <location>
        <begin position="200"/>
        <end position="210"/>
    </location>
</feature>
<dbReference type="EMBL" id="SDIL01000048">
    <property type="protein sequence ID" value="RXK38387.1"/>
    <property type="molecule type" value="Genomic_DNA"/>
</dbReference>
<feature type="compositionally biased region" description="Polar residues" evidence="1">
    <location>
        <begin position="177"/>
        <end position="187"/>
    </location>
</feature>
<feature type="region of interest" description="Disordered" evidence="1">
    <location>
        <begin position="1"/>
        <end position="141"/>
    </location>
</feature>
<name>A0A4V1M3X5_TREME</name>
<reference evidence="2 3" key="1">
    <citation type="submission" date="2016-06" db="EMBL/GenBank/DDBJ databases">
        <title>Evolution of pathogenesis and genome organization in the Tremellales.</title>
        <authorList>
            <person name="Cuomo C."/>
            <person name="Litvintseva A."/>
            <person name="Heitman J."/>
            <person name="Chen Y."/>
            <person name="Sun S."/>
            <person name="Springer D."/>
            <person name="Dromer F."/>
            <person name="Young S."/>
            <person name="Zeng Q."/>
            <person name="Chapman S."/>
            <person name="Gujja S."/>
            <person name="Saif S."/>
            <person name="Birren B."/>
        </authorList>
    </citation>
    <scope>NUCLEOTIDE SEQUENCE [LARGE SCALE GENOMIC DNA]</scope>
    <source>
        <strain evidence="2 3">ATCC 28783</strain>
    </source>
</reference>
<gene>
    <name evidence="2" type="ORF">M231_04296</name>
</gene>
<evidence type="ECO:0000313" key="3">
    <source>
        <dbReference type="Proteomes" id="UP000289152"/>
    </source>
</evidence>
<feature type="compositionally biased region" description="Basic and acidic residues" evidence="1">
    <location>
        <begin position="41"/>
        <end position="54"/>
    </location>
</feature>
<evidence type="ECO:0000313" key="2">
    <source>
        <dbReference type="EMBL" id="RXK38387.1"/>
    </source>
</evidence>
<feature type="compositionally biased region" description="Polar residues" evidence="1">
    <location>
        <begin position="15"/>
        <end position="25"/>
    </location>
</feature>
<feature type="compositionally biased region" description="Basic residues" evidence="1">
    <location>
        <begin position="66"/>
        <end position="76"/>
    </location>
</feature>
<organism evidence="2 3">
    <name type="scientific">Tremella mesenterica</name>
    <name type="common">Jelly fungus</name>
    <dbReference type="NCBI Taxonomy" id="5217"/>
    <lineage>
        <taxon>Eukaryota</taxon>
        <taxon>Fungi</taxon>
        <taxon>Dikarya</taxon>
        <taxon>Basidiomycota</taxon>
        <taxon>Agaricomycotina</taxon>
        <taxon>Tremellomycetes</taxon>
        <taxon>Tremellales</taxon>
        <taxon>Tremellaceae</taxon>
        <taxon>Tremella</taxon>
    </lineage>
</organism>
<dbReference type="VEuPathDB" id="FungiDB:TREMEDRAFT_59220"/>
<dbReference type="AlphaFoldDB" id="A0A4V1M3X5"/>
<comment type="caution">
    <text evidence="2">The sequence shown here is derived from an EMBL/GenBank/DDBJ whole genome shotgun (WGS) entry which is preliminary data.</text>
</comment>
<protein>
    <submittedName>
        <fullName evidence="2">Uncharacterized protein</fullName>
    </submittedName>
</protein>
<feature type="compositionally biased region" description="Basic and acidic residues" evidence="1">
    <location>
        <begin position="112"/>
        <end position="121"/>
    </location>
</feature>
<keyword evidence="3" id="KW-1185">Reference proteome</keyword>
<proteinExistence type="predicted"/>
<feature type="compositionally biased region" description="Acidic residues" evidence="1">
    <location>
        <begin position="87"/>
        <end position="96"/>
    </location>
</feature>